<dbReference type="PANTHER" id="PTHR40661:SF3">
    <property type="entry name" value="FELS-1 PROPHAGE TRANSCRIPTIONAL REGULATOR"/>
    <property type="match status" value="1"/>
</dbReference>
<dbReference type="CDD" id="cd06529">
    <property type="entry name" value="S24_LexA-like"/>
    <property type="match status" value="1"/>
</dbReference>
<keyword evidence="3" id="KW-0804">Transcription</keyword>
<accession>A0A2N9WR08</accession>
<keyword evidence="2" id="KW-0238">DNA-binding</keyword>
<dbReference type="Gene3D" id="2.10.109.10">
    <property type="entry name" value="Umud Fragment, subunit A"/>
    <property type="match status" value="1"/>
</dbReference>
<evidence type="ECO:0000256" key="2">
    <source>
        <dbReference type="ARBA" id="ARBA00023125"/>
    </source>
</evidence>
<proteinExistence type="predicted"/>
<dbReference type="AlphaFoldDB" id="A0A2N9WR08"/>
<dbReference type="PANTHER" id="PTHR40661">
    <property type="match status" value="1"/>
</dbReference>
<feature type="domain" description="Peptidase S24/S26A/S26B/S26C" evidence="4">
    <location>
        <begin position="1"/>
        <end position="75"/>
    </location>
</feature>
<dbReference type="InterPro" id="IPR015927">
    <property type="entry name" value="Peptidase_S24_S26A/B/C"/>
</dbReference>
<evidence type="ECO:0000256" key="3">
    <source>
        <dbReference type="ARBA" id="ARBA00023163"/>
    </source>
</evidence>
<dbReference type="EMBL" id="MDVB01000118">
    <property type="protein sequence ID" value="PIT12297.1"/>
    <property type="molecule type" value="Genomic_DNA"/>
</dbReference>
<dbReference type="InterPro" id="IPR036286">
    <property type="entry name" value="LexA/Signal_pep-like_sf"/>
</dbReference>
<reference evidence="5 6" key="1">
    <citation type="journal article" date="2017" name="MBio">
        <title>Type VI secretion-mediated competition in the bee gut microbiome.</title>
        <authorList>
            <person name="Steele M.I."/>
            <person name="Kwong W.K."/>
            <person name="Powell J.E."/>
            <person name="Whiteley M."/>
            <person name="Moran N.A."/>
        </authorList>
    </citation>
    <scope>NUCLEOTIDE SEQUENCE [LARGE SCALE GENOMIC DNA]</scope>
    <source>
        <strain evidence="5 6">App2-2</strain>
    </source>
</reference>
<comment type="caution">
    <text evidence="5">The sequence shown here is derived from an EMBL/GenBank/DDBJ whole genome shotgun (WGS) entry which is preliminary data.</text>
</comment>
<gene>
    <name evidence="5" type="ORF">BGI32_10000</name>
</gene>
<sequence>MESVLNDGDTILVNHAKNKPSSDLYVMRIGEDLIVKRMQSLPGRRLLVMSANAAYVPFEIDTSSPASDVSIIGKVEWFGRHI</sequence>
<keyword evidence="1" id="KW-0805">Transcription regulation</keyword>
<dbReference type="Proteomes" id="UP000231293">
    <property type="component" value="Unassembled WGS sequence"/>
</dbReference>
<evidence type="ECO:0000313" key="5">
    <source>
        <dbReference type="EMBL" id="PIT12297.1"/>
    </source>
</evidence>
<evidence type="ECO:0000256" key="1">
    <source>
        <dbReference type="ARBA" id="ARBA00023015"/>
    </source>
</evidence>
<dbReference type="SUPFAM" id="SSF51306">
    <property type="entry name" value="LexA/Signal peptidase"/>
    <property type="match status" value="1"/>
</dbReference>
<dbReference type="InterPro" id="IPR039418">
    <property type="entry name" value="LexA-like"/>
</dbReference>
<dbReference type="GO" id="GO:0003677">
    <property type="term" value="F:DNA binding"/>
    <property type="evidence" value="ECO:0007669"/>
    <property type="project" value="UniProtKB-KW"/>
</dbReference>
<dbReference type="Pfam" id="PF00717">
    <property type="entry name" value="Peptidase_S24"/>
    <property type="match status" value="1"/>
</dbReference>
<evidence type="ECO:0000313" key="6">
    <source>
        <dbReference type="Proteomes" id="UP000231293"/>
    </source>
</evidence>
<evidence type="ECO:0000259" key="4">
    <source>
        <dbReference type="Pfam" id="PF00717"/>
    </source>
</evidence>
<organism evidence="5 6">
    <name type="scientific">Snodgrassella alvi</name>
    <dbReference type="NCBI Taxonomy" id="1196083"/>
    <lineage>
        <taxon>Bacteria</taxon>
        <taxon>Pseudomonadati</taxon>
        <taxon>Pseudomonadota</taxon>
        <taxon>Betaproteobacteria</taxon>
        <taxon>Neisseriales</taxon>
        <taxon>Neisseriaceae</taxon>
        <taxon>Snodgrassella</taxon>
    </lineage>
</organism>
<protein>
    <recommendedName>
        <fullName evidence="4">Peptidase S24/S26A/S26B/S26C domain-containing protein</fullName>
    </recommendedName>
</protein>
<name>A0A2N9WR08_9NEIS</name>